<dbReference type="KEGG" id="afl:Aflv_2492"/>
<evidence type="ECO:0000313" key="1">
    <source>
        <dbReference type="EMBL" id="ACJ34847.1"/>
    </source>
</evidence>
<dbReference type="eggNOG" id="ENOG5033S9H">
    <property type="taxonomic scope" value="Bacteria"/>
</dbReference>
<dbReference type="Gene3D" id="1.20.58.790">
    <property type="match status" value="1"/>
</dbReference>
<reference evidence="1 2" key="1">
    <citation type="journal article" date="2008" name="Genome Biol.">
        <title>Encapsulated in silica: genome, proteome and physiology of the thermophilic bacterium Anoxybacillus flavithermus WK1.</title>
        <authorList>
            <person name="Saw J.H."/>
            <person name="Mountain B.W."/>
            <person name="Feng L."/>
            <person name="Omelchenko M.V."/>
            <person name="Hou S."/>
            <person name="Saito J.A."/>
            <person name="Stott M.B."/>
            <person name="Li D."/>
            <person name="Zhao G."/>
            <person name="Wu J."/>
            <person name="Galperin M.Y."/>
            <person name="Koonin E.V."/>
            <person name="Makarova K.S."/>
            <person name="Wolf Y.I."/>
            <person name="Rigden D.J."/>
            <person name="Dunfield P.F."/>
            <person name="Wang L."/>
            <person name="Alam M."/>
        </authorList>
    </citation>
    <scope>NUCLEOTIDE SEQUENCE [LARGE SCALE GENOMIC DNA]</scope>
    <source>
        <strain evidence="2">DSM 21510 / WK1</strain>
    </source>
</reference>
<evidence type="ECO:0000313" key="2">
    <source>
        <dbReference type="Proteomes" id="UP000000742"/>
    </source>
</evidence>
<dbReference type="PATRIC" id="fig|491915.6.peg.2570"/>
<dbReference type="AlphaFoldDB" id="B7GLW8"/>
<sequence>MRRENAETMNMKKVISVITMSMMFCSLLLSFQPIVSEAKTNVDHIVNEAKAQMKKAHGTYTTYVKKTGKIPPHATVLTEYKKAHNLYVKAKQTVQKSGGKQKKKYVSQLDGTYKTYMAKRIIPYLNASFVFDGTTKARLALEQAITDEDIDALQLAHKQLHVYVQDRQLRVYNNVFEVDVRKLLLEEFSKSKKLYEEYANDVEAYGQLLKASEYLEDGKIAEAKTLLDGAKGLLSKLSDTFRADLTSEYNNLLEVYNDLMTPPVAELDYVEATNGMLTLYFDIPVSSLSPTNMKITVTINKGEEQVVQPSLITLSDDRTMATIVVPVISEKDEEQSVVYTIEYAGKKVTADPFVISKK</sequence>
<gene>
    <name evidence="1" type="ordered locus">Aflv_2492</name>
</gene>
<organism evidence="1 2">
    <name type="scientific">Anoxybacillus flavithermus (strain DSM 21510 / WK1)</name>
    <dbReference type="NCBI Taxonomy" id="491915"/>
    <lineage>
        <taxon>Bacteria</taxon>
        <taxon>Bacillati</taxon>
        <taxon>Bacillota</taxon>
        <taxon>Bacilli</taxon>
        <taxon>Bacillales</taxon>
        <taxon>Anoxybacillaceae</taxon>
        <taxon>Anoxybacillus</taxon>
    </lineage>
</organism>
<protein>
    <submittedName>
        <fullName evidence="1">Surface layer protein</fullName>
    </submittedName>
</protein>
<dbReference type="Proteomes" id="UP000000742">
    <property type="component" value="Chromosome"/>
</dbReference>
<dbReference type="HOGENOM" id="CLU_773039_0_0_9"/>
<dbReference type="EMBL" id="CP000922">
    <property type="protein sequence ID" value="ACJ34847.1"/>
    <property type="molecule type" value="Genomic_DNA"/>
</dbReference>
<accession>B7GLW8</accession>
<name>B7GLW8_ANOFW</name>
<proteinExistence type="predicted"/>
<dbReference type="STRING" id="491915.Aflv_2492"/>